<dbReference type="InterPro" id="IPR008136">
    <property type="entry name" value="CinA_C"/>
</dbReference>
<dbReference type="Proteomes" id="UP000295122">
    <property type="component" value="Unassembled WGS sequence"/>
</dbReference>
<evidence type="ECO:0000313" key="3">
    <source>
        <dbReference type="Proteomes" id="UP000295122"/>
    </source>
</evidence>
<dbReference type="AlphaFoldDB" id="A0A4R7C6N0"/>
<dbReference type="Gene3D" id="3.90.950.20">
    <property type="entry name" value="CinA-like"/>
    <property type="match status" value="1"/>
</dbReference>
<reference evidence="2 3" key="1">
    <citation type="submission" date="2019-03" db="EMBL/GenBank/DDBJ databases">
        <title>Genomic Encyclopedia of Type Strains, Phase IV (KMG-IV): sequencing the most valuable type-strain genomes for metagenomic binning, comparative biology and taxonomic classification.</title>
        <authorList>
            <person name="Goeker M."/>
        </authorList>
    </citation>
    <scope>NUCLEOTIDE SEQUENCE [LARGE SCALE GENOMIC DNA]</scope>
    <source>
        <strain evidence="2 3">DSM 25903</strain>
    </source>
</reference>
<organism evidence="2 3">
    <name type="scientific">Enterovirga rhinocerotis</name>
    <dbReference type="NCBI Taxonomy" id="1339210"/>
    <lineage>
        <taxon>Bacteria</taxon>
        <taxon>Pseudomonadati</taxon>
        <taxon>Pseudomonadota</taxon>
        <taxon>Alphaproteobacteria</taxon>
        <taxon>Hyphomicrobiales</taxon>
        <taxon>Methylobacteriaceae</taxon>
        <taxon>Enterovirga</taxon>
    </lineage>
</organism>
<keyword evidence="3" id="KW-1185">Reference proteome</keyword>
<feature type="domain" description="CinA C-terminal" evidence="1">
    <location>
        <begin position="6"/>
        <end position="153"/>
    </location>
</feature>
<protein>
    <submittedName>
        <fullName evidence="2">Nicotinamide-nucleotide amidase</fullName>
    </submittedName>
</protein>
<dbReference type="Pfam" id="PF02464">
    <property type="entry name" value="CinA"/>
    <property type="match status" value="1"/>
</dbReference>
<name>A0A4R7C6N0_9HYPH</name>
<gene>
    <name evidence="2" type="ORF">EV668_1531</name>
</gene>
<comment type="caution">
    <text evidence="2">The sequence shown here is derived from an EMBL/GenBank/DDBJ whole genome shotgun (WGS) entry which is preliminary data.</text>
</comment>
<dbReference type="InterPro" id="IPR036653">
    <property type="entry name" value="CinA-like_C"/>
</dbReference>
<evidence type="ECO:0000259" key="1">
    <source>
        <dbReference type="Pfam" id="PF02464"/>
    </source>
</evidence>
<evidence type="ECO:0000313" key="2">
    <source>
        <dbReference type="EMBL" id="TDR94250.1"/>
    </source>
</evidence>
<proteinExistence type="predicted"/>
<dbReference type="EMBL" id="SNZR01000011">
    <property type="protein sequence ID" value="TDR94250.1"/>
    <property type="molecule type" value="Genomic_DNA"/>
</dbReference>
<sequence>MDAPALLDAYKARGWMLATAESCTGGLVAGRLTDIAGSSAVVERGFVTYSNEAKTEMLGVDAALIADHGAVSEAVARAMAEGAVVRSRADVAVAITGVAGPGGGTATKPVGLVHFGLARQGAQTRHLERRYGDLGREEIRRRAVADALGLLAGALDD</sequence>
<dbReference type="RefSeq" id="WP_133769168.1">
    <property type="nucleotide sequence ID" value="NZ_SNZR01000011.1"/>
</dbReference>
<dbReference type="NCBIfam" id="TIGR00199">
    <property type="entry name" value="PncC_domain"/>
    <property type="match status" value="1"/>
</dbReference>
<dbReference type="OrthoDB" id="9801454at2"/>
<accession>A0A4R7C6N0</accession>
<dbReference type="SUPFAM" id="SSF142433">
    <property type="entry name" value="CinA-like"/>
    <property type="match status" value="1"/>
</dbReference>